<feature type="region of interest" description="Disordered" evidence="3">
    <location>
        <begin position="21"/>
        <end position="109"/>
    </location>
</feature>
<dbReference type="SMART" id="SM00300">
    <property type="entry name" value="ChSh"/>
    <property type="match status" value="1"/>
</dbReference>
<proteinExistence type="predicted"/>
<dbReference type="PROSITE" id="PS00598">
    <property type="entry name" value="CHROMO_1"/>
    <property type="match status" value="1"/>
</dbReference>
<evidence type="ECO:0000259" key="4">
    <source>
        <dbReference type="PROSITE" id="PS50013"/>
    </source>
</evidence>
<sequence length="424" mass="46466">MKSKRKASLHANLLSANGAAAADDQGQAGGGLAGPARDDGAVEILANRDGDEGKLEKPEEVVVEDGEREAEAEVENDGDGEEAAVGEEEAAEEDEQDEGQDERPKLDDGFFEIEAIRRKRVRKGQLQYLIKWRGWPETANTWEPLENLQSCSDFIEAFEERMQSEKSIRKRKRKSGGSNSQGKKKQSRASSANNLTGDDVSAADRSLPSTSLNTSGLASLRAHTREEESDENGTNVQVATQAGESWCTSRPRLQLGVKDDTEYDPKLSELRGTATSNDVNGDQISVQFVDSKALEVVENGSSLKVDSVDPVQTNRRTGAKRRKSESVKRFKKDPASFEAPLVDNSACNISLSFEGEMTEASKIIKILKPVSYSASSFDNIQDVVVTFAAVRSDGKQVLVNNKFLKANDPLLLINYYEKHLKYST</sequence>
<gene>
    <name evidence="5" type="ORF">LITE_LOCUS23812</name>
</gene>
<protein>
    <recommendedName>
        <fullName evidence="4">Chromo domain-containing protein</fullName>
    </recommendedName>
</protein>
<reference evidence="5" key="1">
    <citation type="submission" date="2022-08" db="EMBL/GenBank/DDBJ databases">
        <authorList>
            <person name="Gutierrez-Valencia J."/>
        </authorList>
    </citation>
    <scope>NUCLEOTIDE SEQUENCE</scope>
</reference>
<feature type="compositionally biased region" description="Acidic residues" evidence="3">
    <location>
        <begin position="61"/>
        <end position="100"/>
    </location>
</feature>
<dbReference type="PRINTS" id="PR00504">
    <property type="entry name" value="CHROMODOMAIN"/>
</dbReference>
<dbReference type="SUPFAM" id="SSF54160">
    <property type="entry name" value="Chromo domain-like"/>
    <property type="match status" value="1"/>
</dbReference>
<evidence type="ECO:0000256" key="1">
    <source>
        <dbReference type="ARBA" id="ARBA00004123"/>
    </source>
</evidence>
<comment type="caution">
    <text evidence="5">The sequence shown here is derived from an EMBL/GenBank/DDBJ whole genome shotgun (WGS) entry which is preliminary data.</text>
</comment>
<dbReference type="EMBL" id="CAMGYJ010000006">
    <property type="protein sequence ID" value="CAI0433327.1"/>
    <property type="molecule type" value="Genomic_DNA"/>
</dbReference>
<feature type="compositionally biased region" description="Basic and acidic residues" evidence="3">
    <location>
        <begin position="36"/>
        <end position="60"/>
    </location>
</feature>
<dbReference type="PROSITE" id="PS50013">
    <property type="entry name" value="CHROMO_2"/>
    <property type="match status" value="1"/>
</dbReference>
<keyword evidence="2" id="KW-0539">Nucleus</keyword>
<keyword evidence="6" id="KW-1185">Reference proteome</keyword>
<dbReference type="PANTHER" id="PTHR47240">
    <property type="entry name" value="CHROMO DOMAIN-CONTAINING PROTEIN LHP1"/>
    <property type="match status" value="1"/>
</dbReference>
<organism evidence="5 6">
    <name type="scientific">Linum tenue</name>
    <dbReference type="NCBI Taxonomy" id="586396"/>
    <lineage>
        <taxon>Eukaryota</taxon>
        <taxon>Viridiplantae</taxon>
        <taxon>Streptophyta</taxon>
        <taxon>Embryophyta</taxon>
        <taxon>Tracheophyta</taxon>
        <taxon>Spermatophyta</taxon>
        <taxon>Magnoliopsida</taxon>
        <taxon>eudicotyledons</taxon>
        <taxon>Gunneridae</taxon>
        <taxon>Pentapetalae</taxon>
        <taxon>rosids</taxon>
        <taxon>fabids</taxon>
        <taxon>Malpighiales</taxon>
        <taxon>Linaceae</taxon>
        <taxon>Linum</taxon>
    </lineage>
</organism>
<name>A0AAV0LGC6_9ROSI</name>
<dbReference type="GO" id="GO:0031507">
    <property type="term" value="P:heterochromatin formation"/>
    <property type="evidence" value="ECO:0007669"/>
    <property type="project" value="InterPro"/>
</dbReference>
<dbReference type="SMART" id="SM00298">
    <property type="entry name" value="CHROMO"/>
    <property type="match status" value="1"/>
</dbReference>
<dbReference type="Pfam" id="PF00385">
    <property type="entry name" value="Chromo"/>
    <property type="match status" value="1"/>
</dbReference>
<feature type="compositionally biased region" description="Polar residues" evidence="3">
    <location>
        <begin position="232"/>
        <end position="245"/>
    </location>
</feature>
<dbReference type="InterPro" id="IPR000953">
    <property type="entry name" value="Chromo/chromo_shadow_dom"/>
</dbReference>
<dbReference type="InterPro" id="IPR023780">
    <property type="entry name" value="Chromo_domain"/>
</dbReference>
<dbReference type="InterPro" id="IPR017984">
    <property type="entry name" value="Chromo_dom_subgr"/>
</dbReference>
<dbReference type="InterPro" id="IPR008251">
    <property type="entry name" value="Chromo_shadow_dom"/>
</dbReference>
<dbReference type="InterPro" id="IPR016197">
    <property type="entry name" value="Chromo-like_dom_sf"/>
</dbReference>
<dbReference type="GO" id="GO:0005634">
    <property type="term" value="C:nucleus"/>
    <property type="evidence" value="ECO:0007669"/>
    <property type="project" value="UniProtKB-SubCell"/>
</dbReference>
<dbReference type="Proteomes" id="UP001154282">
    <property type="component" value="Unassembled WGS sequence"/>
</dbReference>
<evidence type="ECO:0000256" key="3">
    <source>
        <dbReference type="SAM" id="MobiDB-lite"/>
    </source>
</evidence>
<dbReference type="InterPro" id="IPR044251">
    <property type="entry name" value="LHP1-like"/>
</dbReference>
<evidence type="ECO:0000313" key="5">
    <source>
        <dbReference type="EMBL" id="CAI0433327.1"/>
    </source>
</evidence>
<feature type="region of interest" description="Disordered" evidence="3">
    <location>
        <begin position="162"/>
        <end position="245"/>
    </location>
</feature>
<accession>A0AAV0LGC6</accession>
<feature type="domain" description="Chromo" evidence="4">
    <location>
        <begin position="111"/>
        <end position="170"/>
    </location>
</feature>
<evidence type="ECO:0000313" key="6">
    <source>
        <dbReference type="Proteomes" id="UP001154282"/>
    </source>
</evidence>
<dbReference type="GO" id="GO:0000792">
    <property type="term" value="C:heterochromatin"/>
    <property type="evidence" value="ECO:0007669"/>
    <property type="project" value="UniProtKB-ARBA"/>
</dbReference>
<dbReference type="AlphaFoldDB" id="A0AAV0LGC6"/>
<dbReference type="CDD" id="cd00024">
    <property type="entry name" value="CD_CSD"/>
    <property type="match status" value="1"/>
</dbReference>
<dbReference type="Gene3D" id="2.40.50.40">
    <property type="match status" value="1"/>
</dbReference>
<comment type="subcellular location">
    <subcellularLocation>
        <location evidence="1">Nucleus</location>
    </subcellularLocation>
</comment>
<dbReference type="InterPro" id="IPR023779">
    <property type="entry name" value="Chromodomain_CS"/>
</dbReference>
<dbReference type="PANTHER" id="PTHR47240:SF2">
    <property type="entry name" value="CHROMO DOMAIN-CONTAINING PROTEIN LHP1"/>
    <property type="match status" value="1"/>
</dbReference>
<feature type="compositionally biased region" description="Polar residues" evidence="3">
    <location>
        <begin position="207"/>
        <end position="217"/>
    </location>
</feature>
<evidence type="ECO:0000256" key="2">
    <source>
        <dbReference type="ARBA" id="ARBA00023242"/>
    </source>
</evidence>